<reference evidence="1" key="2">
    <citation type="journal article" date="2015" name="Data Brief">
        <title>Shoot transcriptome of the giant reed, Arundo donax.</title>
        <authorList>
            <person name="Barrero R.A."/>
            <person name="Guerrero F.D."/>
            <person name="Moolhuijzen P."/>
            <person name="Goolsby J.A."/>
            <person name="Tidwell J."/>
            <person name="Bellgard S.E."/>
            <person name="Bellgard M.I."/>
        </authorList>
    </citation>
    <scope>NUCLEOTIDE SEQUENCE</scope>
    <source>
        <tissue evidence="1">Shoot tissue taken approximately 20 cm above the soil surface</tissue>
    </source>
</reference>
<dbReference type="EMBL" id="GBRH01196466">
    <property type="protein sequence ID" value="JAE01430.1"/>
    <property type="molecule type" value="Transcribed_RNA"/>
</dbReference>
<sequence length="24" mass="2943">MHLWLWMCVLPLHIAVCRSVLHFH</sequence>
<accession>A0A0A9EL06</accession>
<dbReference type="AlphaFoldDB" id="A0A0A9EL06"/>
<organism evidence="1">
    <name type="scientific">Arundo donax</name>
    <name type="common">Giant reed</name>
    <name type="synonym">Donax arundinaceus</name>
    <dbReference type="NCBI Taxonomy" id="35708"/>
    <lineage>
        <taxon>Eukaryota</taxon>
        <taxon>Viridiplantae</taxon>
        <taxon>Streptophyta</taxon>
        <taxon>Embryophyta</taxon>
        <taxon>Tracheophyta</taxon>
        <taxon>Spermatophyta</taxon>
        <taxon>Magnoliopsida</taxon>
        <taxon>Liliopsida</taxon>
        <taxon>Poales</taxon>
        <taxon>Poaceae</taxon>
        <taxon>PACMAD clade</taxon>
        <taxon>Arundinoideae</taxon>
        <taxon>Arundineae</taxon>
        <taxon>Arundo</taxon>
    </lineage>
</organism>
<proteinExistence type="predicted"/>
<evidence type="ECO:0000313" key="1">
    <source>
        <dbReference type="EMBL" id="JAE01430.1"/>
    </source>
</evidence>
<name>A0A0A9EL06_ARUDO</name>
<protein>
    <submittedName>
        <fullName evidence="1">Uncharacterized protein</fullName>
    </submittedName>
</protein>
<reference evidence="1" key="1">
    <citation type="submission" date="2014-09" db="EMBL/GenBank/DDBJ databases">
        <authorList>
            <person name="Magalhaes I.L.F."/>
            <person name="Oliveira U."/>
            <person name="Santos F.R."/>
            <person name="Vidigal T.H.D.A."/>
            <person name="Brescovit A.D."/>
            <person name="Santos A.J."/>
        </authorList>
    </citation>
    <scope>NUCLEOTIDE SEQUENCE</scope>
    <source>
        <tissue evidence="1">Shoot tissue taken approximately 20 cm above the soil surface</tissue>
    </source>
</reference>